<proteinExistence type="predicted"/>
<dbReference type="SMART" id="SM00382">
    <property type="entry name" value="AAA"/>
    <property type="match status" value="1"/>
</dbReference>
<dbReference type="InterPro" id="IPR020958">
    <property type="entry name" value="DUF3686"/>
</dbReference>
<dbReference type="Pfam" id="PF07728">
    <property type="entry name" value="AAA_5"/>
    <property type="match status" value="1"/>
</dbReference>
<organism evidence="3 4">
    <name type="scientific">Aquimarina amphilecti</name>
    <dbReference type="NCBI Taxonomy" id="1038014"/>
    <lineage>
        <taxon>Bacteria</taxon>
        <taxon>Pseudomonadati</taxon>
        <taxon>Bacteroidota</taxon>
        <taxon>Flavobacteriia</taxon>
        <taxon>Flavobacteriales</taxon>
        <taxon>Flavobacteriaceae</taxon>
        <taxon>Aquimarina</taxon>
    </lineage>
</organism>
<name>A0A1H7NF46_AQUAM</name>
<evidence type="ECO:0000313" key="3">
    <source>
        <dbReference type="EMBL" id="SEL21919.1"/>
    </source>
</evidence>
<evidence type="ECO:0000313" key="4">
    <source>
        <dbReference type="Proteomes" id="UP000198521"/>
    </source>
</evidence>
<feature type="coiled-coil region" evidence="1">
    <location>
        <begin position="596"/>
        <end position="632"/>
    </location>
</feature>
<dbReference type="Pfam" id="PF25472">
    <property type="entry name" value="DUF7902"/>
    <property type="match status" value="1"/>
</dbReference>
<dbReference type="SUPFAM" id="SSF52540">
    <property type="entry name" value="P-loop containing nucleoside triphosphate hydrolases"/>
    <property type="match status" value="1"/>
</dbReference>
<dbReference type="Gene3D" id="3.40.50.300">
    <property type="entry name" value="P-loop containing nucleotide triphosphate hydrolases"/>
    <property type="match status" value="1"/>
</dbReference>
<accession>A0A1H7NF46</accession>
<dbReference type="GO" id="GO:0005524">
    <property type="term" value="F:ATP binding"/>
    <property type="evidence" value="ECO:0007669"/>
    <property type="project" value="InterPro"/>
</dbReference>
<dbReference type="Pfam" id="PF12458">
    <property type="entry name" value="DUF3686"/>
    <property type="match status" value="1"/>
</dbReference>
<dbReference type="EMBL" id="FOAB01000003">
    <property type="protein sequence ID" value="SEL21919.1"/>
    <property type="molecule type" value="Genomic_DNA"/>
</dbReference>
<keyword evidence="1" id="KW-0175">Coiled coil</keyword>
<dbReference type="InterPro" id="IPR027417">
    <property type="entry name" value="P-loop_NTPase"/>
</dbReference>
<dbReference type="RefSeq" id="WP_091408190.1">
    <property type="nucleotide sequence ID" value="NZ_FOAB01000003.1"/>
</dbReference>
<dbReference type="InterPro" id="IPR011704">
    <property type="entry name" value="ATPase_dyneun-rel_AAA"/>
</dbReference>
<dbReference type="Proteomes" id="UP000198521">
    <property type="component" value="Unassembled WGS sequence"/>
</dbReference>
<dbReference type="InterPro" id="IPR057224">
    <property type="entry name" value="DUF7902"/>
</dbReference>
<gene>
    <name evidence="3" type="ORF">SAMN04487910_2055</name>
</gene>
<evidence type="ECO:0000259" key="2">
    <source>
        <dbReference type="SMART" id="SM00382"/>
    </source>
</evidence>
<dbReference type="GO" id="GO:0016887">
    <property type="term" value="F:ATP hydrolysis activity"/>
    <property type="evidence" value="ECO:0007669"/>
    <property type="project" value="InterPro"/>
</dbReference>
<sequence>MEETNTNDIQLDGGTYEIIQNRLQKQKGELQNRLTQLNDARKEVFGSVETKLIANNRINTENNCIARDIVTIGNFCLFGYNVHFGLRTEIKLDDVFSIYTYADDHFINKKLDLINDPIFIDDFTNLYKYYRNTIFSKFAIVGNYLHMVFQLSESVSDIKTFKWLINEGTLTYVDNRSEHEFKFPKQYEFEWTEVSRDMHRYGTHPHISILDKVFVETVGGDLTIKIEDNTDDGKGIYDEAVEQVDQTLDDGQYRYADLGNLIALEIKPFQESPRYFVYNHKVQEVKKIECIKDACVLLPDDQGIIYPNGYYLQSGEVKLFTNDISDVQFQEKISSPNGEDFLYVFYESEKGLYTLMSYNVIEQEVKTPIICNGFTILEGGELCYFKTEDDQTKHHVIQIWQTPFLKGNEIPSEHTDTLLYKIGNKDIVKAMAECHALITLLNKEDNYDGLYDDLAKSSSDIIDSYYWIREDDTCRLDVPLGEITNAANAAIDEFEKVVQLRRTATTVTKETKAAAEEIFGKIKSSSFRSIDDFVQVLSQLRTLRGEVIGLNDIRYIDKQFITDLETEIAEQTDKISKRCVQFLLDDKALLPYHNRVEEKQQALDSIKKVIEAKKLEDEVNQIAKDLEMLIDIVSNLQIEDTSHSTKIIDNISLIFATINQLKAGIKNKIKSLGSKEANAEFAAQLKLVDQSIINYLDIANTPEKTDELLNKVSVQLEDLEGRFADFEEFITQIIEKREEVYNAFEARKNSLIEARNKKAVALENAANRILKGVTKKALSFDSNADINGYFASDLMINKLRDIITDLMKLDDAGKAETIETALKVAKEDATRKLKDKQDLYEDGENIIKLGKHKFGVNKQPLDLTIIYKDKTLQYHLTGTDFYQEIRNEVLLQSKKYWDQELISENSEIYRSAYLAYKLFITKREELTSLGETELLELIKSESSKNYAEGYVKGVHDVDAAKILKTLVSKDHDLGLLRYNSLSRSYAQYFWNSLDNEKKTYWNGTIKASGEVLEIFSDSTEYQSVLSDLEKEVAVFSDEQNLFDKKYSNAISSYLFDELQRDDMFCISQTANELHDSFLTELEKKKVLTKFKKSLKLTNEKNQKDLIRLTLQWVTAFLKTNYSKKIEYAHEVVCVLLYKKESISEVVHVNPSQTIEGLKGSHLTINESNFNFNYHQFITQLSDFSNIEVPAFERYREAKHTVTENLKSDLKLEEFKPRVLSSFVRNKLIDQVYLPLFGDNLAKQLGSVGDNKRTDRMGMLLLISPPGYGKTTLMEYMANRLGLVFMKINGPAIGHEVTSVDPMAANNSAAKEELKKLNLAFEMGNNVMLYLDDIQHCNPEFLQKFISLADGTRKIEGVYNGNPKTYDLRSKKFCVIMAGNPYTESGDKFQIPDMLANRADIYNLGDIIGDTADLFKLSLIENALTSNPVLHQLSSKYFEDIYGLIEMVETNTQEGVELKGNHTKQEVQDYLAVLEKVVTIRNTVMRVNATYIQSAAMEDSYRTEPSFKLQGSYRDMSKLVAKVVPIMNEKELQTLLLSHYENESQTLTSAAEANLLKYKELTDTIAQEEAVRWTAIKETFMKNNKLKGFGDKNEMAQVLAQMMQFSEHLSGIQEVLKKGLEKG</sequence>
<reference evidence="3 4" key="1">
    <citation type="submission" date="2016-10" db="EMBL/GenBank/DDBJ databases">
        <authorList>
            <person name="de Groot N.N."/>
        </authorList>
    </citation>
    <scope>NUCLEOTIDE SEQUENCE [LARGE SCALE GENOMIC DNA]</scope>
    <source>
        <strain evidence="3 4">DSM 25232</strain>
    </source>
</reference>
<keyword evidence="4" id="KW-1185">Reference proteome</keyword>
<evidence type="ECO:0000256" key="1">
    <source>
        <dbReference type="SAM" id="Coils"/>
    </source>
</evidence>
<protein>
    <submittedName>
        <fullName evidence="3">AAA domain (Dynein-related subfamily)</fullName>
    </submittedName>
</protein>
<dbReference type="STRING" id="1038014.SAMN04487910_2055"/>
<dbReference type="OrthoDB" id="9814769at2"/>
<feature type="domain" description="AAA+ ATPase" evidence="2">
    <location>
        <begin position="1255"/>
        <end position="1404"/>
    </location>
</feature>
<dbReference type="InterPro" id="IPR003593">
    <property type="entry name" value="AAA+_ATPase"/>
</dbReference>